<dbReference type="OrthoDB" id="5803000at2759"/>
<comment type="caution">
    <text evidence="2">The sequence shown here is derived from an EMBL/GenBank/DDBJ whole genome shotgun (WGS) entry which is preliminary data.</text>
</comment>
<organism evidence="2 3">
    <name type="scientific">Caenorhabditis bovis</name>
    <dbReference type="NCBI Taxonomy" id="2654633"/>
    <lineage>
        <taxon>Eukaryota</taxon>
        <taxon>Metazoa</taxon>
        <taxon>Ecdysozoa</taxon>
        <taxon>Nematoda</taxon>
        <taxon>Chromadorea</taxon>
        <taxon>Rhabditida</taxon>
        <taxon>Rhabditina</taxon>
        <taxon>Rhabditomorpha</taxon>
        <taxon>Rhabditoidea</taxon>
        <taxon>Rhabditidae</taxon>
        <taxon>Peloderinae</taxon>
        <taxon>Caenorhabditis</taxon>
    </lineage>
</organism>
<proteinExistence type="predicted"/>
<evidence type="ECO:0000256" key="1">
    <source>
        <dbReference type="SAM" id="MobiDB-lite"/>
    </source>
</evidence>
<evidence type="ECO:0000313" key="2">
    <source>
        <dbReference type="EMBL" id="CAB3402807.1"/>
    </source>
</evidence>
<gene>
    <name evidence="2" type="ORF">CBOVIS_LOCUS5371</name>
</gene>
<reference evidence="2 3" key="1">
    <citation type="submission" date="2020-04" db="EMBL/GenBank/DDBJ databases">
        <authorList>
            <person name="Laetsch R D."/>
            <person name="Stevens L."/>
            <person name="Kumar S."/>
            <person name="Blaxter L. M."/>
        </authorList>
    </citation>
    <scope>NUCLEOTIDE SEQUENCE [LARGE SCALE GENOMIC DNA]</scope>
</reference>
<keyword evidence="3" id="KW-1185">Reference proteome</keyword>
<dbReference type="EMBL" id="CADEPM010000003">
    <property type="protein sequence ID" value="CAB3402807.1"/>
    <property type="molecule type" value="Genomic_DNA"/>
</dbReference>
<dbReference type="Proteomes" id="UP000494206">
    <property type="component" value="Unassembled WGS sequence"/>
</dbReference>
<feature type="compositionally biased region" description="Basic and acidic residues" evidence="1">
    <location>
        <begin position="44"/>
        <end position="53"/>
    </location>
</feature>
<name>A0A8S1ENG3_9PELO</name>
<accession>A0A8S1ENG3</accession>
<protein>
    <submittedName>
        <fullName evidence="2">Uncharacterized protein</fullName>
    </submittedName>
</protein>
<dbReference type="AlphaFoldDB" id="A0A8S1ENG3"/>
<feature type="region of interest" description="Disordered" evidence="1">
    <location>
        <begin position="30"/>
        <end position="53"/>
    </location>
</feature>
<sequence length="178" mass="20647">MDSSQLLCLVVLSIVSFIFIKSYFTNEKSSKSAERSRRSNASESRSDEISDKPEGSVKLHTMIELRKMPMGELQTHNIQFGKITDRYWREIFRRQNNIHQPDHINVARLQTSNILTILDESLPHGAMHELTIIGLPSKTFSNRKSEVIRYLRDRLSSYPQYDILYQSNEVLSIVKTQS</sequence>
<evidence type="ECO:0000313" key="3">
    <source>
        <dbReference type="Proteomes" id="UP000494206"/>
    </source>
</evidence>